<evidence type="ECO:0000256" key="1">
    <source>
        <dbReference type="SAM" id="MobiDB-lite"/>
    </source>
</evidence>
<protein>
    <recommendedName>
        <fullName evidence="4">Myb-like domain-containing protein</fullName>
    </recommendedName>
</protein>
<name>A0A4Z1EQ96_9HELO</name>
<proteinExistence type="predicted"/>
<dbReference type="AlphaFoldDB" id="A0A4Z1EQ96"/>
<keyword evidence="3" id="KW-1185">Reference proteome</keyword>
<reference evidence="2 3" key="1">
    <citation type="submission" date="2017-12" db="EMBL/GenBank/DDBJ databases">
        <title>Comparative genomics of Botrytis spp.</title>
        <authorList>
            <person name="Valero-Jimenez C.A."/>
            <person name="Tapia P."/>
            <person name="Veloso J."/>
            <person name="Silva-Moreno E."/>
            <person name="Staats M."/>
            <person name="Valdes J.H."/>
            <person name="Van Kan J.A.L."/>
        </authorList>
    </citation>
    <scope>NUCLEOTIDE SEQUENCE [LARGE SCALE GENOMIC DNA]</scope>
    <source>
        <strain evidence="2 3">Bt9001</strain>
    </source>
</reference>
<evidence type="ECO:0000313" key="2">
    <source>
        <dbReference type="EMBL" id="TGO14365.1"/>
    </source>
</evidence>
<dbReference type="EMBL" id="PQXH01000054">
    <property type="protein sequence ID" value="TGO14365.1"/>
    <property type="molecule type" value="Genomic_DNA"/>
</dbReference>
<organism evidence="2 3">
    <name type="scientific">Botrytis tulipae</name>
    <dbReference type="NCBI Taxonomy" id="87230"/>
    <lineage>
        <taxon>Eukaryota</taxon>
        <taxon>Fungi</taxon>
        <taxon>Dikarya</taxon>
        <taxon>Ascomycota</taxon>
        <taxon>Pezizomycotina</taxon>
        <taxon>Leotiomycetes</taxon>
        <taxon>Helotiales</taxon>
        <taxon>Sclerotiniaceae</taxon>
        <taxon>Botrytis</taxon>
    </lineage>
</organism>
<sequence length="181" mass="19729">MSEKPHPPKFTQAELDLLWAIIEHVPKEQINACVAGSVDAVAAALGIRKTATEKRWSRLGIRVRKGKKAADEGVVVAGIAEETEAEASGEDQEIITKDDGGKDVSGKDVVGKGVKAFRVTPKRNHKTPVKNKVSEDKVIKKKTKITKGKRGKKGIKDEVTVKSNIKVEESEEDFDDDEAAF</sequence>
<accession>A0A4Z1EQ96</accession>
<comment type="caution">
    <text evidence="2">The sequence shown here is derived from an EMBL/GenBank/DDBJ whole genome shotgun (WGS) entry which is preliminary data.</text>
</comment>
<feature type="compositionally biased region" description="Basic and acidic residues" evidence="1">
    <location>
        <begin position="94"/>
        <end position="107"/>
    </location>
</feature>
<dbReference type="Proteomes" id="UP000297777">
    <property type="component" value="Unassembled WGS sequence"/>
</dbReference>
<dbReference type="OrthoDB" id="3552273at2759"/>
<evidence type="ECO:0000313" key="3">
    <source>
        <dbReference type="Proteomes" id="UP000297777"/>
    </source>
</evidence>
<feature type="region of interest" description="Disordered" evidence="1">
    <location>
        <begin position="83"/>
        <end position="107"/>
    </location>
</feature>
<gene>
    <name evidence="2" type="ORF">BTUL_0054g00340</name>
</gene>
<feature type="compositionally biased region" description="Acidic residues" evidence="1">
    <location>
        <begin position="83"/>
        <end position="93"/>
    </location>
</feature>
<evidence type="ECO:0008006" key="4">
    <source>
        <dbReference type="Google" id="ProtNLM"/>
    </source>
</evidence>